<evidence type="ECO:0000313" key="3">
    <source>
        <dbReference type="Proteomes" id="UP001165143"/>
    </source>
</evidence>
<name>A0A9W6PFJ3_9ACTN</name>
<comment type="caution">
    <text evidence="2">The sequence shown here is derived from an EMBL/GenBank/DDBJ whole genome shotgun (WGS) entry which is preliminary data.</text>
</comment>
<gene>
    <name evidence="2" type="ORF">Kpho01_19990</name>
</gene>
<dbReference type="Pfam" id="PF14408">
    <property type="entry name" value="Actino_peptide"/>
    <property type="match status" value="1"/>
</dbReference>
<dbReference type="InterPro" id="IPR026496">
    <property type="entry name" value="GRASP_targ"/>
</dbReference>
<dbReference type="RefSeq" id="WP_033251365.1">
    <property type="nucleotide sequence ID" value="NZ_BSRX01000009.1"/>
</dbReference>
<evidence type="ECO:0000256" key="1">
    <source>
        <dbReference type="SAM" id="MobiDB-lite"/>
    </source>
</evidence>
<accession>A0A9W6PFJ3</accession>
<dbReference type="NCBIfam" id="TIGR04186">
    <property type="entry name" value="GRASP_targ"/>
    <property type="match status" value="1"/>
</dbReference>
<dbReference type="InterPro" id="IPR025843">
    <property type="entry name" value="Actino_peptide"/>
</dbReference>
<organism evidence="2 3">
    <name type="scientific">Kitasatospora phosalacinea</name>
    <dbReference type="NCBI Taxonomy" id="2065"/>
    <lineage>
        <taxon>Bacteria</taxon>
        <taxon>Bacillati</taxon>
        <taxon>Actinomycetota</taxon>
        <taxon>Actinomycetes</taxon>
        <taxon>Kitasatosporales</taxon>
        <taxon>Streptomycetaceae</taxon>
        <taxon>Kitasatospora</taxon>
    </lineage>
</organism>
<protein>
    <recommendedName>
        <fullName evidence="4">ATP-grasp-modified RiPP</fullName>
    </recommendedName>
</protein>
<dbReference type="AlphaFoldDB" id="A0A9W6PFJ3"/>
<dbReference type="EMBL" id="BSRX01000009">
    <property type="protein sequence ID" value="GLW53988.1"/>
    <property type="molecule type" value="Genomic_DNA"/>
</dbReference>
<dbReference type="OrthoDB" id="3831512at2"/>
<evidence type="ECO:0000313" key="2">
    <source>
        <dbReference type="EMBL" id="GLW53988.1"/>
    </source>
</evidence>
<feature type="region of interest" description="Disordered" evidence="1">
    <location>
        <begin position="44"/>
        <end position="85"/>
    </location>
</feature>
<feature type="compositionally biased region" description="Low complexity" evidence="1">
    <location>
        <begin position="53"/>
        <end position="65"/>
    </location>
</feature>
<reference evidence="2" key="1">
    <citation type="submission" date="2023-02" db="EMBL/GenBank/DDBJ databases">
        <title>Kitasatospora phosalacinea NBRC 14362.</title>
        <authorList>
            <person name="Ichikawa N."/>
            <person name="Sato H."/>
            <person name="Tonouchi N."/>
        </authorList>
    </citation>
    <scope>NUCLEOTIDE SEQUENCE</scope>
    <source>
        <strain evidence="2">NBRC 14362</strain>
    </source>
</reference>
<dbReference type="Proteomes" id="UP001165143">
    <property type="component" value="Unassembled WGS sequence"/>
</dbReference>
<evidence type="ECO:0008006" key="4">
    <source>
        <dbReference type="Google" id="ProtNLM"/>
    </source>
</evidence>
<feature type="compositionally biased region" description="Polar residues" evidence="1">
    <location>
        <begin position="66"/>
        <end position="85"/>
    </location>
</feature>
<proteinExistence type="predicted"/>
<sequence>MVTTPWGLTRMGSYSDTGTGTVPLLVPVLDPETQVAVLIDEHGRTVELGEHGTSTNTSTTTQTGSADGQNPGGSDQDSVPANDQD</sequence>